<protein>
    <recommendedName>
        <fullName evidence="4">Secreted protein</fullName>
    </recommendedName>
</protein>
<keyword evidence="1" id="KW-0732">Signal</keyword>
<dbReference type="Proteomes" id="UP000076871">
    <property type="component" value="Unassembled WGS sequence"/>
</dbReference>
<evidence type="ECO:0000313" key="3">
    <source>
        <dbReference type="Proteomes" id="UP000076871"/>
    </source>
</evidence>
<evidence type="ECO:0008006" key="4">
    <source>
        <dbReference type="Google" id="ProtNLM"/>
    </source>
</evidence>
<feature type="chain" id="PRO_5007855590" description="Secreted protein" evidence="1">
    <location>
        <begin position="19"/>
        <end position="105"/>
    </location>
</feature>
<dbReference type="InParanoid" id="A0A165BCY5"/>
<dbReference type="RefSeq" id="XP_040758510.1">
    <property type="nucleotide sequence ID" value="XM_040902809.1"/>
</dbReference>
<accession>A0A165BCY5</accession>
<dbReference type="AlphaFoldDB" id="A0A165BCY5"/>
<evidence type="ECO:0000313" key="2">
    <source>
        <dbReference type="EMBL" id="KZT00770.1"/>
    </source>
</evidence>
<feature type="signal peptide" evidence="1">
    <location>
        <begin position="1"/>
        <end position="18"/>
    </location>
</feature>
<keyword evidence="3" id="KW-1185">Reference proteome</keyword>
<evidence type="ECO:0000256" key="1">
    <source>
        <dbReference type="SAM" id="SignalP"/>
    </source>
</evidence>
<gene>
    <name evidence="2" type="ORF">LAESUDRAFT_525771</name>
</gene>
<dbReference type="GeneID" id="63819840"/>
<organism evidence="2 3">
    <name type="scientific">Laetiporus sulphureus 93-53</name>
    <dbReference type="NCBI Taxonomy" id="1314785"/>
    <lineage>
        <taxon>Eukaryota</taxon>
        <taxon>Fungi</taxon>
        <taxon>Dikarya</taxon>
        <taxon>Basidiomycota</taxon>
        <taxon>Agaricomycotina</taxon>
        <taxon>Agaricomycetes</taxon>
        <taxon>Polyporales</taxon>
        <taxon>Laetiporus</taxon>
    </lineage>
</organism>
<dbReference type="EMBL" id="KV427677">
    <property type="protein sequence ID" value="KZT00770.1"/>
    <property type="molecule type" value="Genomic_DNA"/>
</dbReference>
<reference evidence="2 3" key="1">
    <citation type="journal article" date="2016" name="Mol. Biol. Evol.">
        <title>Comparative Genomics of Early-Diverging Mushroom-Forming Fungi Provides Insights into the Origins of Lignocellulose Decay Capabilities.</title>
        <authorList>
            <person name="Nagy L.G."/>
            <person name="Riley R."/>
            <person name="Tritt A."/>
            <person name="Adam C."/>
            <person name="Daum C."/>
            <person name="Floudas D."/>
            <person name="Sun H."/>
            <person name="Yadav J.S."/>
            <person name="Pangilinan J."/>
            <person name="Larsson K.H."/>
            <person name="Matsuura K."/>
            <person name="Barry K."/>
            <person name="Labutti K."/>
            <person name="Kuo R."/>
            <person name="Ohm R.A."/>
            <person name="Bhattacharya S.S."/>
            <person name="Shirouzu T."/>
            <person name="Yoshinaga Y."/>
            <person name="Martin F.M."/>
            <person name="Grigoriev I.V."/>
            <person name="Hibbett D.S."/>
        </authorList>
    </citation>
    <scope>NUCLEOTIDE SEQUENCE [LARGE SCALE GENOMIC DNA]</scope>
    <source>
        <strain evidence="2 3">93-53</strain>
    </source>
</reference>
<proteinExistence type="predicted"/>
<name>A0A165BCY5_9APHY</name>
<sequence length="105" mass="11439">MMVSRITALLNVLLHCCAFLCGLLGKGTSVALLFDALYTSLLGAVTEANNIVSLRVCTARLRKFLPSEVVPIGHSLLQPDRSVIMKYAIRGYASAPFMVTWDPLL</sequence>